<organism evidence="2 3">
    <name type="scientific">Parasedimentitalea maritima</name>
    <dbReference type="NCBI Taxonomy" id="2578117"/>
    <lineage>
        <taxon>Bacteria</taxon>
        <taxon>Pseudomonadati</taxon>
        <taxon>Pseudomonadota</taxon>
        <taxon>Alphaproteobacteria</taxon>
        <taxon>Rhodobacterales</taxon>
        <taxon>Paracoccaceae</taxon>
        <taxon>Parasedimentitalea</taxon>
    </lineage>
</organism>
<evidence type="ECO:0000313" key="2">
    <source>
        <dbReference type="EMBL" id="KAE9630353.1"/>
    </source>
</evidence>
<evidence type="ECO:0000256" key="1">
    <source>
        <dbReference type="SAM" id="Phobius"/>
    </source>
</evidence>
<gene>
    <name evidence="2" type="ORF">GP644_08085</name>
</gene>
<feature type="transmembrane region" description="Helical" evidence="1">
    <location>
        <begin position="48"/>
        <end position="67"/>
    </location>
</feature>
<dbReference type="Proteomes" id="UP000441586">
    <property type="component" value="Unassembled WGS sequence"/>
</dbReference>
<feature type="transmembrane region" description="Helical" evidence="1">
    <location>
        <begin position="111"/>
        <end position="133"/>
    </location>
</feature>
<sequence length="163" mass="17842">MTPKFTSAVFFIWAGLSVGGNILAAAAKFQVSTLTTAELLLVGRAQFAWLGNAEWILCATVLLLLAAGRQRPTPAHCLIILLLVLQQHWLTPLLQLRTDMIIAGNVPDGPALHFLFVGAEVAKLTLLMFAGLLQPDTQRKAQRLTWQLPRHPLNLKGCSVEKI</sequence>
<reference evidence="2 3" key="1">
    <citation type="submission" date="2019-12" db="EMBL/GenBank/DDBJ databases">
        <authorList>
            <person name="Zhang Y.-J."/>
        </authorList>
    </citation>
    <scope>NUCLEOTIDE SEQUENCE [LARGE SCALE GENOMIC DNA]</scope>
    <source>
        <strain evidence="2 3">H18S-6</strain>
    </source>
</reference>
<dbReference type="EMBL" id="WSFO01000004">
    <property type="protein sequence ID" value="KAE9630353.1"/>
    <property type="molecule type" value="Genomic_DNA"/>
</dbReference>
<dbReference type="RefSeq" id="WP_158978577.1">
    <property type="nucleotide sequence ID" value="NZ_WSFO01000004.1"/>
</dbReference>
<name>A0A6A4RIP4_9RHOB</name>
<comment type="caution">
    <text evidence="2">The sequence shown here is derived from an EMBL/GenBank/DDBJ whole genome shotgun (WGS) entry which is preliminary data.</text>
</comment>
<dbReference type="AlphaFoldDB" id="A0A6A4RIP4"/>
<feature type="transmembrane region" description="Helical" evidence="1">
    <location>
        <begin position="74"/>
        <end position="91"/>
    </location>
</feature>
<evidence type="ECO:0008006" key="4">
    <source>
        <dbReference type="Google" id="ProtNLM"/>
    </source>
</evidence>
<evidence type="ECO:0000313" key="3">
    <source>
        <dbReference type="Proteomes" id="UP000441586"/>
    </source>
</evidence>
<protein>
    <recommendedName>
        <fullName evidence="4">Transmembrane protein</fullName>
    </recommendedName>
</protein>
<proteinExistence type="predicted"/>
<keyword evidence="1" id="KW-0472">Membrane</keyword>
<keyword evidence="1" id="KW-0812">Transmembrane</keyword>
<keyword evidence="1" id="KW-1133">Transmembrane helix</keyword>
<accession>A0A6A4RIP4</accession>